<reference evidence="2 3" key="1">
    <citation type="submission" date="2023-10" db="EMBL/GenBank/DDBJ databases">
        <title>Draft genome sequence of Xylaria bambusicola isolate GMP-LS, the root and basal stem rot pathogen of sugarcane in Indonesia.</title>
        <authorList>
            <person name="Selvaraj P."/>
            <person name="Muralishankar V."/>
            <person name="Muruganantham S."/>
            <person name="Sp S."/>
            <person name="Haryani S."/>
            <person name="Lau K.J.X."/>
            <person name="Naqvi N.I."/>
        </authorList>
    </citation>
    <scope>NUCLEOTIDE SEQUENCE [LARGE SCALE GENOMIC DNA]</scope>
    <source>
        <strain evidence="2">GMP-LS</strain>
    </source>
</reference>
<sequence length="606" mass="68030">MNWTEGTLARHSRGKQRNALIARQKQHFARARSGLIDTRSKGGPPSISFLSSKPNPKLTLESTHRIPKPRSYDERPSMPPLPPSSRAPQQEHSTDIRDDHPEDVPNIFNRRKSLLEKSDWAGLKLQEPLNISFPGQIYATRRWSRIASSRDNALNELHKLTGSYKDERYNGEQCHHLKRSSMRIQIGSQEIQPSIETSSQPSVKRYILDPSSSAQEAPYRSIAASSIQNSGRGDYGYQSASPVNRSLTLPHCFGRDQPPVNVIYSSPAIIEPVPHRYFYSKTQQWLSPSSEDGESMQVEIERPIRPVPSSQASENRRWKDWVLYEKTSDPLSDSAVTTIATSEINAQESESSVITLPPHLQFRLPSFRLSSEPDVALRYSSAIPSPESSSVHVSIASVKGSHNVRPAGGYLSEKYNPLPFNQQCRPAKKLEDTDDLNEMWRKFAYGEDEDSEELLKDAFKEVVHQAAVELRPSETSDSPDMYTETAATCGTELSPRDHQHDYDDTSSESRLHMRRMTCSETALSTVATVGSVGPSAKPASFVLPKSFVGKYANVEQTPKVRPFNVDMSRDGEGGRRKRRKKMTPDGRADIRSLPDFDEDPIEEIGD</sequence>
<evidence type="ECO:0000313" key="2">
    <source>
        <dbReference type="EMBL" id="KAK5634398.1"/>
    </source>
</evidence>
<keyword evidence="3" id="KW-1185">Reference proteome</keyword>
<feature type="region of interest" description="Disordered" evidence="1">
    <location>
        <begin position="562"/>
        <end position="606"/>
    </location>
</feature>
<feature type="region of interest" description="Disordered" evidence="1">
    <location>
        <begin position="490"/>
        <end position="510"/>
    </location>
</feature>
<gene>
    <name evidence="2" type="ORF">RRF57_010111</name>
</gene>
<dbReference type="EMBL" id="JAWHQM010000040">
    <property type="protein sequence ID" value="KAK5634398.1"/>
    <property type="molecule type" value="Genomic_DNA"/>
</dbReference>
<feature type="region of interest" description="Disordered" evidence="1">
    <location>
        <begin position="30"/>
        <end position="105"/>
    </location>
</feature>
<feature type="compositionally biased region" description="Acidic residues" evidence="1">
    <location>
        <begin position="595"/>
        <end position="606"/>
    </location>
</feature>
<dbReference type="Proteomes" id="UP001305414">
    <property type="component" value="Unassembled WGS sequence"/>
</dbReference>
<organism evidence="2 3">
    <name type="scientific">Xylaria bambusicola</name>
    <dbReference type="NCBI Taxonomy" id="326684"/>
    <lineage>
        <taxon>Eukaryota</taxon>
        <taxon>Fungi</taxon>
        <taxon>Dikarya</taxon>
        <taxon>Ascomycota</taxon>
        <taxon>Pezizomycotina</taxon>
        <taxon>Sordariomycetes</taxon>
        <taxon>Xylariomycetidae</taxon>
        <taxon>Xylariales</taxon>
        <taxon>Xylariaceae</taxon>
        <taxon>Xylaria</taxon>
    </lineage>
</organism>
<dbReference type="AlphaFoldDB" id="A0AAN7UW49"/>
<feature type="compositionally biased region" description="Basic and acidic residues" evidence="1">
    <location>
        <begin position="582"/>
        <end position="594"/>
    </location>
</feature>
<evidence type="ECO:0000313" key="3">
    <source>
        <dbReference type="Proteomes" id="UP001305414"/>
    </source>
</evidence>
<feature type="compositionally biased region" description="Basic and acidic residues" evidence="1">
    <location>
        <begin position="494"/>
        <end position="510"/>
    </location>
</feature>
<evidence type="ECO:0000256" key="1">
    <source>
        <dbReference type="SAM" id="MobiDB-lite"/>
    </source>
</evidence>
<name>A0AAN7UW49_9PEZI</name>
<feature type="compositionally biased region" description="Basic and acidic residues" evidence="1">
    <location>
        <begin position="92"/>
        <end position="103"/>
    </location>
</feature>
<proteinExistence type="predicted"/>
<comment type="caution">
    <text evidence="2">The sequence shown here is derived from an EMBL/GenBank/DDBJ whole genome shotgun (WGS) entry which is preliminary data.</text>
</comment>
<protein>
    <submittedName>
        <fullName evidence="2">Uncharacterized protein</fullName>
    </submittedName>
</protein>
<accession>A0AAN7UW49</accession>